<keyword evidence="1" id="KW-0689">Ribosomal protein</keyword>
<dbReference type="AlphaFoldDB" id="A0A830D8T9"/>
<gene>
    <name evidence="1" type="ORF">PHJA_002759900</name>
</gene>
<reference evidence="1" key="1">
    <citation type="submission" date="2020-07" db="EMBL/GenBank/DDBJ databases">
        <title>Ethylene signaling mediates host invasion by parasitic plants.</title>
        <authorList>
            <person name="Yoshida S."/>
        </authorList>
    </citation>
    <scope>NUCLEOTIDE SEQUENCE</scope>
    <source>
        <strain evidence="1">Okayama</strain>
    </source>
</reference>
<evidence type="ECO:0000313" key="2">
    <source>
        <dbReference type="Proteomes" id="UP000653305"/>
    </source>
</evidence>
<proteinExistence type="predicted"/>
<keyword evidence="2" id="KW-1185">Reference proteome</keyword>
<evidence type="ECO:0000313" key="1">
    <source>
        <dbReference type="EMBL" id="GFQ06159.1"/>
    </source>
</evidence>
<sequence>MAATGARLGLRGHWPVKSVKFILDLLKNAEVKVLDVDGCTVYFLGFLLEAFSYRNGTIVIKKLLKDFTQDIKTFKLNLASMMLKDSVSFEQHAEILQQ</sequence>
<accession>A0A830D8T9</accession>
<comment type="caution">
    <text evidence="1">The sequence shown here is derived from an EMBL/GenBank/DDBJ whole genome shotgun (WGS) entry which is preliminary data.</text>
</comment>
<keyword evidence="1" id="KW-0687">Ribonucleoprotein</keyword>
<dbReference type="GO" id="GO:0005840">
    <property type="term" value="C:ribosome"/>
    <property type="evidence" value="ECO:0007669"/>
    <property type="project" value="UniProtKB-KW"/>
</dbReference>
<organism evidence="1 2">
    <name type="scientific">Phtheirospermum japonicum</name>
    <dbReference type="NCBI Taxonomy" id="374723"/>
    <lineage>
        <taxon>Eukaryota</taxon>
        <taxon>Viridiplantae</taxon>
        <taxon>Streptophyta</taxon>
        <taxon>Embryophyta</taxon>
        <taxon>Tracheophyta</taxon>
        <taxon>Spermatophyta</taxon>
        <taxon>Magnoliopsida</taxon>
        <taxon>eudicotyledons</taxon>
        <taxon>Gunneridae</taxon>
        <taxon>Pentapetalae</taxon>
        <taxon>asterids</taxon>
        <taxon>lamiids</taxon>
        <taxon>Lamiales</taxon>
        <taxon>Orobanchaceae</taxon>
        <taxon>Orobanchaceae incertae sedis</taxon>
        <taxon>Phtheirospermum</taxon>
    </lineage>
</organism>
<dbReference type="EMBL" id="BMAC01001175">
    <property type="protein sequence ID" value="GFQ06159.1"/>
    <property type="molecule type" value="Genomic_DNA"/>
</dbReference>
<protein>
    <submittedName>
        <fullName evidence="1">60S ribosomal protein l17</fullName>
    </submittedName>
</protein>
<dbReference type="Proteomes" id="UP000653305">
    <property type="component" value="Unassembled WGS sequence"/>
</dbReference>
<name>A0A830D8T9_9LAMI</name>